<comment type="similarity">
    <text evidence="2">Belongs to the bacterial solute-binding protein 1 family.</text>
</comment>
<dbReference type="PANTHER" id="PTHR43649:SF12">
    <property type="entry name" value="DIACETYLCHITOBIOSE BINDING PROTEIN DASA"/>
    <property type="match status" value="1"/>
</dbReference>
<dbReference type="EMBL" id="JBHSCW010000001">
    <property type="protein sequence ID" value="MFC4350272.1"/>
    <property type="molecule type" value="Genomic_DNA"/>
</dbReference>
<keyword evidence="4" id="KW-1185">Reference proteome</keyword>
<evidence type="ECO:0000256" key="2">
    <source>
        <dbReference type="ARBA" id="ARBA00008520"/>
    </source>
</evidence>
<dbReference type="SUPFAM" id="SSF53850">
    <property type="entry name" value="Periplasmic binding protein-like II"/>
    <property type="match status" value="1"/>
</dbReference>
<evidence type="ECO:0000256" key="1">
    <source>
        <dbReference type="ARBA" id="ARBA00004418"/>
    </source>
</evidence>
<evidence type="ECO:0000313" key="4">
    <source>
        <dbReference type="Proteomes" id="UP001595799"/>
    </source>
</evidence>
<evidence type="ECO:0000313" key="3">
    <source>
        <dbReference type="EMBL" id="MFC4350272.1"/>
    </source>
</evidence>
<dbReference type="Pfam" id="PF01547">
    <property type="entry name" value="SBP_bac_1"/>
    <property type="match status" value="1"/>
</dbReference>
<name>A0ABV8UG63_9PROT</name>
<reference evidence="4" key="1">
    <citation type="journal article" date="2019" name="Int. J. Syst. Evol. Microbiol.">
        <title>The Global Catalogue of Microorganisms (GCM) 10K type strain sequencing project: providing services to taxonomists for standard genome sequencing and annotation.</title>
        <authorList>
            <consortium name="The Broad Institute Genomics Platform"/>
            <consortium name="The Broad Institute Genome Sequencing Center for Infectious Disease"/>
            <person name="Wu L."/>
            <person name="Ma J."/>
        </authorList>
    </citation>
    <scope>NUCLEOTIDE SEQUENCE [LARGE SCALE GENOMIC DNA]</scope>
    <source>
        <strain evidence="4">CECT 8472</strain>
    </source>
</reference>
<comment type="subcellular location">
    <subcellularLocation>
        <location evidence="1">Periplasm</location>
    </subcellularLocation>
</comment>
<accession>A0ABV8UG63</accession>
<dbReference type="Gene3D" id="3.40.190.10">
    <property type="entry name" value="Periplasmic binding protein-like II"/>
    <property type="match status" value="2"/>
</dbReference>
<sequence>MTITVVGDEGQNMAAFDQYSDELAKAGITIEKVGTTFTGLYDRLKTDFVSGASDSDLVLFYPSYLGDFAGNGYLEPLDDYMEKEPASIWSPKLDQVQRAYQEVYLKWDGETYALPYDGDVLNMYYRKDLFNNDEEQAAFEEEYGRELTPPETWDEWLEVAEFFTREEGDTLAGETLDSPFYGTATYGARGFSYAWFLARFASTGGIYFDEEMNPQINSEAAVESLQNMVDVLPYSPPDVLGYGYEELKNTFLDGEVAMVIQWSDVGKKTADPEVSEIVGKAGFGLVPGTEMDGEVNHRAPMPVGRVLAVPEASENKEAAYWVAKFLSLDKSQTTVGANWSGQDPYREAHFSDLSEYPFEDEEVAQAWADATMANLSNGFPDLNIPGAAEYNDILDLAVNKALSGQLEPKAALDEAAQEWEAINQRLGVDNQKQFWDQALSGYRDAGLLE</sequence>
<dbReference type="PANTHER" id="PTHR43649">
    <property type="entry name" value="ARABINOSE-BINDING PROTEIN-RELATED"/>
    <property type="match status" value="1"/>
</dbReference>
<dbReference type="InterPro" id="IPR050490">
    <property type="entry name" value="Bact_solute-bd_prot1"/>
</dbReference>
<dbReference type="CDD" id="cd13585">
    <property type="entry name" value="PBP2_TMBP_like"/>
    <property type="match status" value="1"/>
</dbReference>
<dbReference type="InterPro" id="IPR006059">
    <property type="entry name" value="SBP"/>
</dbReference>
<comment type="caution">
    <text evidence="3">The sequence shown here is derived from an EMBL/GenBank/DDBJ whole genome shotgun (WGS) entry which is preliminary data.</text>
</comment>
<dbReference type="RefSeq" id="WP_382420552.1">
    <property type="nucleotide sequence ID" value="NZ_JBHSCW010000001.1"/>
</dbReference>
<dbReference type="Proteomes" id="UP001595799">
    <property type="component" value="Unassembled WGS sequence"/>
</dbReference>
<protein>
    <submittedName>
        <fullName evidence="3">ABC transporter substrate-binding protein</fullName>
    </submittedName>
</protein>
<organism evidence="3 4">
    <name type="scientific">Fodinicurvata halophila</name>
    <dbReference type="NCBI Taxonomy" id="1419723"/>
    <lineage>
        <taxon>Bacteria</taxon>
        <taxon>Pseudomonadati</taxon>
        <taxon>Pseudomonadota</taxon>
        <taxon>Alphaproteobacteria</taxon>
        <taxon>Rhodospirillales</taxon>
        <taxon>Rhodovibrionaceae</taxon>
        <taxon>Fodinicurvata</taxon>
    </lineage>
</organism>
<gene>
    <name evidence="3" type="ORF">ACFOW6_01820</name>
</gene>
<proteinExistence type="inferred from homology"/>